<dbReference type="Pfam" id="PF00787">
    <property type="entry name" value="PX"/>
    <property type="match status" value="1"/>
</dbReference>
<evidence type="ECO:0000259" key="2">
    <source>
        <dbReference type="PROSITE" id="PS50195"/>
    </source>
</evidence>
<keyword evidence="4" id="KW-1185">Reference proteome</keyword>
<organism evidence="3 4">
    <name type="scientific">Dreissena polymorpha</name>
    <name type="common">Zebra mussel</name>
    <name type="synonym">Mytilus polymorpha</name>
    <dbReference type="NCBI Taxonomy" id="45954"/>
    <lineage>
        <taxon>Eukaryota</taxon>
        <taxon>Metazoa</taxon>
        <taxon>Spiralia</taxon>
        <taxon>Lophotrochozoa</taxon>
        <taxon>Mollusca</taxon>
        <taxon>Bivalvia</taxon>
        <taxon>Autobranchia</taxon>
        <taxon>Heteroconchia</taxon>
        <taxon>Euheterodonta</taxon>
        <taxon>Imparidentia</taxon>
        <taxon>Neoheterodontei</taxon>
        <taxon>Myida</taxon>
        <taxon>Dreissenoidea</taxon>
        <taxon>Dreissenidae</taxon>
        <taxon>Dreissena</taxon>
    </lineage>
</organism>
<dbReference type="SMART" id="SM00312">
    <property type="entry name" value="PX"/>
    <property type="match status" value="1"/>
</dbReference>
<protein>
    <recommendedName>
        <fullName evidence="2">PX domain-containing protein</fullName>
    </recommendedName>
</protein>
<comment type="caution">
    <text evidence="3">The sequence shown here is derived from an EMBL/GenBank/DDBJ whole genome shotgun (WGS) entry which is preliminary data.</text>
</comment>
<dbReference type="AlphaFoldDB" id="A0A9D4KZ63"/>
<feature type="domain" description="PX" evidence="2">
    <location>
        <begin position="34"/>
        <end position="157"/>
    </location>
</feature>
<accession>A0A9D4KZ63</accession>
<dbReference type="InterPro" id="IPR001683">
    <property type="entry name" value="PX_dom"/>
</dbReference>
<reference evidence="3" key="1">
    <citation type="journal article" date="2019" name="bioRxiv">
        <title>The Genome of the Zebra Mussel, Dreissena polymorpha: A Resource for Invasive Species Research.</title>
        <authorList>
            <person name="McCartney M.A."/>
            <person name="Auch B."/>
            <person name="Kono T."/>
            <person name="Mallez S."/>
            <person name="Zhang Y."/>
            <person name="Obille A."/>
            <person name="Becker A."/>
            <person name="Abrahante J.E."/>
            <person name="Garbe J."/>
            <person name="Badalamenti J.P."/>
            <person name="Herman A."/>
            <person name="Mangelson H."/>
            <person name="Liachko I."/>
            <person name="Sullivan S."/>
            <person name="Sone E.D."/>
            <person name="Koren S."/>
            <person name="Silverstein K.A.T."/>
            <person name="Beckman K.B."/>
            <person name="Gohl D.M."/>
        </authorList>
    </citation>
    <scope>NUCLEOTIDE SEQUENCE</scope>
    <source>
        <strain evidence="3">Duluth1</strain>
        <tissue evidence="3">Whole animal</tissue>
    </source>
</reference>
<dbReference type="Gene3D" id="3.30.1520.10">
    <property type="entry name" value="Phox-like domain"/>
    <property type="match status" value="1"/>
</dbReference>
<dbReference type="SUPFAM" id="SSF64268">
    <property type="entry name" value="PX domain"/>
    <property type="match status" value="1"/>
</dbReference>
<proteinExistence type="predicted"/>
<gene>
    <name evidence="3" type="ORF">DPMN_090725</name>
</gene>
<evidence type="ECO:0000313" key="3">
    <source>
        <dbReference type="EMBL" id="KAH3848364.1"/>
    </source>
</evidence>
<evidence type="ECO:0000256" key="1">
    <source>
        <dbReference type="SAM" id="MobiDB-lite"/>
    </source>
</evidence>
<dbReference type="EMBL" id="JAIWYP010000003">
    <property type="protein sequence ID" value="KAH3848364.1"/>
    <property type="molecule type" value="Genomic_DNA"/>
</dbReference>
<dbReference type="PANTHER" id="PTHR47194">
    <property type="entry name" value="SORTING NEXIN-29-RELATED"/>
    <property type="match status" value="1"/>
</dbReference>
<sequence>MSNPYATVMSADSDNEAPRRRSTGTFSVNPDTPPTIVITIPMYRLQAFGSDSHYEYEVKIVIGEEVWSVMRRYSRFREFHQELRARIPEINALVFPPKKLFSKTEKVAAERRKQLEFYLHSVMEICTKVPTCPLHASNNRFLSKHVFCEFDSFFRKGLFENTKYGTT</sequence>
<dbReference type="Proteomes" id="UP000828390">
    <property type="component" value="Unassembled WGS sequence"/>
</dbReference>
<reference evidence="3" key="2">
    <citation type="submission" date="2020-11" db="EMBL/GenBank/DDBJ databases">
        <authorList>
            <person name="McCartney M.A."/>
            <person name="Auch B."/>
            <person name="Kono T."/>
            <person name="Mallez S."/>
            <person name="Becker A."/>
            <person name="Gohl D.M."/>
            <person name="Silverstein K.A.T."/>
            <person name="Koren S."/>
            <person name="Bechman K.B."/>
            <person name="Herman A."/>
            <person name="Abrahante J.E."/>
            <person name="Garbe J."/>
        </authorList>
    </citation>
    <scope>NUCLEOTIDE SEQUENCE</scope>
    <source>
        <strain evidence="3">Duluth1</strain>
        <tissue evidence="3">Whole animal</tissue>
    </source>
</reference>
<feature type="region of interest" description="Disordered" evidence="1">
    <location>
        <begin position="1"/>
        <end position="28"/>
    </location>
</feature>
<dbReference type="InterPro" id="IPR036871">
    <property type="entry name" value="PX_dom_sf"/>
</dbReference>
<evidence type="ECO:0000313" key="4">
    <source>
        <dbReference type="Proteomes" id="UP000828390"/>
    </source>
</evidence>
<dbReference type="GO" id="GO:0035091">
    <property type="term" value="F:phosphatidylinositol binding"/>
    <property type="evidence" value="ECO:0007669"/>
    <property type="project" value="InterPro"/>
</dbReference>
<dbReference type="PROSITE" id="PS50195">
    <property type="entry name" value="PX"/>
    <property type="match status" value="1"/>
</dbReference>
<dbReference type="PANTHER" id="PTHR47194:SF3">
    <property type="entry name" value="SORTING NEXIN 29"/>
    <property type="match status" value="1"/>
</dbReference>
<name>A0A9D4KZ63_DREPO</name>